<protein>
    <submittedName>
        <fullName evidence="1">Uncharacterized protein</fullName>
    </submittedName>
</protein>
<name>A0A0F9CKC1_9ZZZZ</name>
<evidence type="ECO:0000313" key="1">
    <source>
        <dbReference type="EMBL" id="KKL49589.1"/>
    </source>
</evidence>
<accession>A0A0F9CKC1</accession>
<sequence>MDSIVSHIGSKVVRSSIRADVTVLESGAMQTYER</sequence>
<gene>
    <name evidence="1" type="ORF">LCGC14_2314020</name>
</gene>
<comment type="caution">
    <text evidence="1">The sequence shown here is derived from an EMBL/GenBank/DDBJ whole genome shotgun (WGS) entry which is preliminary data.</text>
</comment>
<dbReference type="EMBL" id="LAZR01032906">
    <property type="protein sequence ID" value="KKL49589.1"/>
    <property type="molecule type" value="Genomic_DNA"/>
</dbReference>
<organism evidence="1">
    <name type="scientific">marine sediment metagenome</name>
    <dbReference type="NCBI Taxonomy" id="412755"/>
    <lineage>
        <taxon>unclassified sequences</taxon>
        <taxon>metagenomes</taxon>
        <taxon>ecological metagenomes</taxon>
    </lineage>
</organism>
<reference evidence="1" key="1">
    <citation type="journal article" date="2015" name="Nature">
        <title>Complex archaea that bridge the gap between prokaryotes and eukaryotes.</title>
        <authorList>
            <person name="Spang A."/>
            <person name="Saw J.H."/>
            <person name="Jorgensen S.L."/>
            <person name="Zaremba-Niedzwiedzka K."/>
            <person name="Martijn J."/>
            <person name="Lind A.E."/>
            <person name="van Eijk R."/>
            <person name="Schleper C."/>
            <person name="Guy L."/>
            <person name="Ettema T.J."/>
        </authorList>
    </citation>
    <scope>NUCLEOTIDE SEQUENCE</scope>
</reference>
<dbReference type="AlphaFoldDB" id="A0A0F9CKC1"/>
<proteinExistence type="predicted"/>